<evidence type="ECO:0000313" key="3">
    <source>
        <dbReference type="EMBL" id="QFG69678.1"/>
    </source>
</evidence>
<accession>A0A5J6V7E5</accession>
<dbReference type="AlphaFoldDB" id="A0A5J6V7E5"/>
<gene>
    <name evidence="3" type="ORF">FY030_14080</name>
</gene>
<dbReference type="PROSITE" id="PS50263">
    <property type="entry name" value="CN_HYDROLASE"/>
    <property type="match status" value="1"/>
</dbReference>
<dbReference type="InterPro" id="IPR001110">
    <property type="entry name" value="UPF0012_CS"/>
</dbReference>
<comment type="similarity">
    <text evidence="1">Belongs to the carbon-nitrogen hydrolase superfamily. NIT1/NIT2 family.</text>
</comment>
<dbReference type="RefSeq" id="WP_158062172.1">
    <property type="nucleotide sequence ID" value="NZ_CP044427.1"/>
</dbReference>
<dbReference type="CDD" id="cd07583">
    <property type="entry name" value="nitrilase_5"/>
    <property type="match status" value="1"/>
</dbReference>
<dbReference type="GO" id="GO:0016787">
    <property type="term" value="F:hydrolase activity"/>
    <property type="evidence" value="ECO:0007669"/>
    <property type="project" value="UniProtKB-KW"/>
</dbReference>
<dbReference type="SUPFAM" id="SSF56317">
    <property type="entry name" value="Carbon-nitrogen hydrolase"/>
    <property type="match status" value="1"/>
</dbReference>
<evidence type="ECO:0000313" key="4">
    <source>
        <dbReference type="Proteomes" id="UP000326546"/>
    </source>
</evidence>
<sequence>MRIALIQLAYGEGAEESVEERAARAADLVRNVGHDHDLVVLPELWSAGGFAIDDWQERSQDLEAVRAAEVGEAAEDGAGEPEWPPALAPLAAAAREAGVVLHAGSVVERTADPGEEGRHLSNTSVVLGPDGRVCATYRKIHRFGFGSGEPRLMEAGAELVITDLPAPADALTVGLSTCYDLRFPELYRAQLDLGAEIFVVPAAWPAARVEAWRLLARARAIEDQCFVLACNTAGTHAGVEMGGHSAVIDPWGTVLAEAGTEQEILSVQIDPGAVVKAREQFPVLADRRL</sequence>
<dbReference type="EMBL" id="CP044427">
    <property type="protein sequence ID" value="QFG69678.1"/>
    <property type="molecule type" value="Genomic_DNA"/>
</dbReference>
<feature type="domain" description="CN hydrolase" evidence="2">
    <location>
        <begin position="1"/>
        <end position="271"/>
    </location>
</feature>
<dbReference type="PANTHER" id="PTHR23088">
    <property type="entry name" value="NITRILASE-RELATED"/>
    <property type="match status" value="1"/>
</dbReference>
<dbReference type="Proteomes" id="UP000326546">
    <property type="component" value="Chromosome"/>
</dbReference>
<dbReference type="InterPro" id="IPR003010">
    <property type="entry name" value="C-N_Hydrolase"/>
</dbReference>
<dbReference type="InterPro" id="IPR036526">
    <property type="entry name" value="C-N_Hydrolase_sf"/>
</dbReference>
<dbReference type="PROSITE" id="PS01227">
    <property type="entry name" value="UPF0012"/>
    <property type="match status" value="1"/>
</dbReference>
<reference evidence="3 4" key="1">
    <citation type="submission" date="2019-09" db="EMBL/GenBank/DDBJ databases">
        <title>Serinicoccus pratensis sp. nov., isolated from meadow soil.</title>
        <authorList>
            <person name="Zhang W."/>
        </authorList>
    </citation>
    <scope>NUCLEOTIDE SEQUENCE [LARGE SCALE GENOMIC DNA]</scope>
    <source>
        <strain evidence="3 4">W204</strain>
    </source>
</reference>
<dbReference type="Gene3D" id="3.60.110.10">
    <property type="entry name" value="Carbon-nitrogen hydrolase"/>
    <property type="match status" value="1"/>
</dbReference>
<proteinExistence type="inferred from homology"/>
<name>A0A5J6V7E5_9MICO</name>
<dbReference type="Pfam" id="PF00795">
    <property type="entry name" value="CN_hydrolase"/>
    <property type="match status" value="1"/>
</dbReference>
<organism evidence="3 4">
    <name type="scientific">Ornithinimicrobium pratense</name>
    <dbReference type="NCBI Taxonomy" id="2593973"/>
    <lineage>
        <taxon>Bacteria</taxon>
        <taxon>Bacillati</taxon>
        <taxon>Actinomycetota</taxon>
        <taxon>Actinomycetes</taxon>
        <taxon>Micrococcales</taxon>
        <taxon>Ornithinimicrobiaceae</taxon>
        <taxon>Ornithinimicrobium</taxon>
    </lineage>
</organism>
<keyword evidence="3" id="KW-0378">Hydrolase</keyword>
<protein>
    <submittedName>
        <fullName evidence="3">Carbon-nitrogen family hydrolase</fullName>
    </submittedName>
</protein>
<dbReference type="OrthoDB" id="9811121at2"/>
<evidence type="ECO:0000256" key="1">
    <source>
        <dbReference type="ARBA" id="ARBA00010613"/>
    </source>
</evidence>
<dbReference type="KEGG" id="serw:FY030_14080"/>
<keyword evidence="4" id="KW-1185">Reference proteome</keyword>
<dbReference type="PANTHER" id="PTHR23088:SF27">
    <property type="entry name" value="DEAMINATED GLUTATHIONE AMIDASE"/>
    <property type="match status" value="1"/>
</dbReference>
<evidence type="ECO:0000259" key="2">
    <source>
        <dbReference type="PROSITE" id="PS50263"/>
    </source>
</evidence>